<sequence>MTYQLHIGDYTYSSWSLRGWLLFDRFGLPVRTSFVDFNKGSVASQMAALPPARTVPTLETADGTVIWDSLAIAEELASRHPEAGHWPSDPAARAIARSLAAEMHSGFMALRSDCPMNLRTAYSDAAPSEAVLADLKRLEEIWAFARDATQPKGPWLCGEYSAADAFFAPVAARIAGYSLPVSDRACAYVEAHLADPSFRRWRALGLVLGGHLSRYDQPHPTMAWPAVATLPARAVKNGPSVNAACIFSGKPVTHFAEVNGIVIGLCNPTCRDKVVADAAAWPAVCDLLGIN</sequence>
<dbReference type="Proteomes" id="UP000239480">
    <property type="component" value="Unassembled WGS sequence"/>
</dbReference>
<organism evidence="2 3">
    <name type="scientific">Aliiruegeria haliotis</name>
    <dbReference type="NCBI Taxonomy" id="1280846"/>
    <lineage>
        <taxon>Bacteria</taxon>
        <taxon>Pseudomonadati</taxon>
        <taxon>Pseudomonadota</taxon>
        <taxon>Alphaproteobacteria</taxon>
        <taxon>Rhodobacterales</taxon>
        <taxon>Roseobacteraceae</taxon>
        <taxon>Aliiruegeria</taxon>
    </lineage>
</organism>
<dbReference type="PANTHER" id="PTHR42673:SF4">
    <property type="entry name" value="MALEYLACETOACETATE ISOMERASE"/>
    <property type="match status" value="1"/>
</dbReference>
<accession>A0A2T0RQX9</accession>
<keyword evidence="3" id="KW-1185">Reference proteome</keyword>
<dbReference type="InterPro" id="IPR036282">
    <property type="entry name" value="Glutathione-S-Trfase_C_sf"/>
</dbReference>
<dbReference type="OrthoDB" id="9799538at2"/>
<dbReference type="SUPFAM" id="SSF52833">
    <property type="entry name" value="Thioredoxin-like"/>
    <property type="match status" value="1"/>
</dbReference>
<evidence type="ECO:0000313" key="2">
    <source>
        <dbReference type="EMBL" id="PRY23578.1"/>
    </source>
</evidence>
<dbReference type="SUPFAM" id="SSF47616">
    <property type="entry name" value="GST C-terminal domain-like"/>
    <property type="match status" value="1"/>
</dbReference>
<gene>
    <name evidence="2" type="ORF">CLV78_10468</name>
</gene>
<dbReference type="GO" id="GO:0006559">
    <property type="term" value="P:L-phenylalanine catabolic process"/>
    <property type="evidence" value="ECO:0007669"/>
    <property type="project" value="TreeGrafter"/>
</dbReference>
<dbReference type="Gene3D" id="3.40.30.10">
    <property type="entry name" value="Glutaredoxin"/>
    <property type="match status" value="1"/>
</dbReference>
<evidence type="ECO:0000259" key="1">
    <source>
        <dbReference type="PROSITE" id="PS50404"/>
    </source>
</evidence>
<keyword evidence="2" id="KW-0808">Transferase</keyword>
<dbReference type="InterPro" id="IPR004045">
    <property type="entry name" value="Glutathione_S-Trfase_N"/>
</dbReference>
<dbReference type="GO" id="GO:0016034">
    <property type="term" value="F:maleylacetoacetate isomerase activity"/>
    <property type="evidence" value="ECO:0007669"/>
    <property type="project" value="TreeGrafter"/>
</dbReference>
<comment type="caution">
    <text evidence="2">The sequence shown here is derived from an EMBL/GenBank/DDBJ whole genome shotgun (WGS) entry which is preliminary data.</text>
</comment>
<dbReference type="InterPro" id="IPR036249">
    <property type="entry name" value="Thioredoxin-like_sf"/>
</dbReference>
<reference evidence="2 3" key="1">
    <citation type="submission" date="2018-03" db="EMBL/GenBank/DDBJ databases">
        <title>Genomic Encyclopedia of Archaeal and Bacterial Type Strains, Phase II (KMG-II): from individual species to whole genera.</title>
        <authorList>
            <person name="Goeker M."/>
        </authorList>
    </citation>
    <scope>NUCLEOTIDE SEQUENCE [LARGE SCALE GENOMIC DNA]</scope>
    <source>
        <strain evidence="2 3">DSM 29328</strain>
    </source>
</reference>
<dbReference type="EMBL" id="PVTD01000004">
    <property type="protein sequence ID" value="PRY23578.1"/>
    <property type="molecule type" value="Genomic_DNA"/>
</dbReference>
<evidence type="ECO:0000313" key="3">
    <source>
        <dbReference type="Proteomes" id="UP000239480"/>
    </source>
</evidence>
<dbReference type="GO" id="GO:0004364">
    <property type="term" value="F:glutathione transferase activity"/>
    <property type="evidence" value="ECO:0007669"/>
    <property type="project" value="TreeGrafter"/>
</dbReference>
<dbReference type="GO" id="GO:0006749">
    <property type="term" value="P:glutathione metabolic process"/>
    <property type="evidence" value="ECO:0007669"/>
    <property type="project" value="TreeGrafter"/>
</dbReference>
<dbReference type="Pfam" id="PF13409">
    <property type="entry name" value="GST_N_2"/>
    <property type="match status" value="1"/>
</dbReference>
<name>A0A2T0RQX9_9RHOB</name>
<feature type="domain" description="GST N-terminal" evidence="1">
    <location>
        <begin position="3"/>
        <end position="84"/>
    </location>
</feature>
<dbReference type="AlphaFoldDB" id="A0A2T0RQX9"/>
<proteinExistence type="predicted"/>
<dbReference type="CDD" id="cd03194">
    <property type="entry name" value="GST_C_3"/>
    <property type="match status" value="1"/>
</dbReference>
<dbReference type="PROSITE" id="PS50404">
    <property type="entry name" value="GST_NTER"/>
    <property type="match status" value="1"/>
</dbReference>
<dbReference type="Gene3D" id="1.20.1050.10">
    <property type="match status" value="1"/>
</dbReference>
<dbReference type="RefSeq" id="WP_106204979.1">
    <property type="nucleotide sequence ID" value="NZ_PVTD01000004.1"/>
</dbReference>
<dbReference type="PANTHER" id="PTHR42673">
    <property type="entry name" value="MALEYLACETOACETATE ISOMERASE"/>
    <property type="match status" value="1"/>
</dbReference>
<protein>
    <submittedName>
        <fullName evidence="2">Glutathione S-transferase</fullName>
    </submittedName>
</protein>